<dbReference type="OrthoDB" id="9807403at2"/>
<dbReference type="PANTHER" id="PTHR43033:SF1">
    <property type="entry name" value="TRNA(ILE)-LYSIDINE SYNTHASE-RELATED"/>
    <property type="match status" value="1"/>
</dbReference>
<feature type="domain" description="tRNA(Ile)-lysidine/2-thiocytidine synthase N-terminal" evidence="9">
    <location>
        <begin position="33"/>
        <end position="215"/>
    </location>
</feature>
<dbReference type="GO" id="GO:0032267">
    <property type="term" value="F:tRNA(Ile)-lysidine synthase activity"/>
    <property type="evidence" value="ECO:0007669"/>
    <property type="project" value="UniProtKB-EC"/>
</dbReference>
<dbReference type="Pfam" id="PF11734">
    <property type="entry name" value="TilS_C"/>
    <property type="match status" value="1"/>
</dbReference>
<dbReference type="InterPro" id="IPR012094">
    <property type="entry name" value="tRNA_Ile_lys_synt"/>
</dbReference>
<comment type="subcellular location">
    <subcellularLocation>
        <location evidence="1 8">Cytoplasm</location>
    </subcellularLocation>
</comment>
<feature type="domain" description="Lysidine-tRNA(Ile) synthetase C-terminal" evidence="11">
    <location>
        <begin position="374"/>
        <end position="401"/>
    </location>
</feature>
<name>A0A1N6F8N2_9GAMM</name>
<evidence type="ECO:0000256" key="7">
    <source>
        <dbReference type="ARBA" id="ARBA00048539"/>
    </source>
</evidence>
<keyword evidence="2 8" id="KW-0963">Cytoplasm</keyword>
<dbReference type="AlphaFoldDB" id="A0A1N6F8N2"/>
<dbReference type="GO" id="GO:0006400">
    <property type="term" value="P:tRNA modification"/>
    <property type="evidence" value="ECO:0007669"/>
    <property type="project" value="UniProtKB-UniRule"/>
</dbReference>
<evidence type="ECO:0000256" key="2">
    <source>
        <dbReference type="ARBA" id="ARBA00022490"/>
    </source>
</evidence>
<dbReference type="STRING" id="364032.SAMN05443662_0968"/>
<dbReference type="Gene3D" id="3.40.50.620">
    <property type="entry name" value="HUPs"/>
    <property type="match status" value="1"/>
</dbReference>
<dbReference type="HAMAP" id="MF_01161">
    <property type="entry name" value="tRNA_Ile_lys_synt"/>
    <property type="match status" value="1"/>
</dbReference>
<dbReference type="EC" id="6.3.4.19" evidence="8"/>
<dbReference type="InterPro" id="IPR015262">
    <property type="entry name" value="tRNA_Ile_lys_synt_subst-bd"/>
</dbReference>
<comment type="similarity">
    <text evidence="8">Belongs to the tRNA(Ile)-lysidine synthase family.</text>
</comment>
<dbReference type="GO" id="GO:0005524">
    <property type="term" value="F:ATP binding"/>
    <property type="evidence" value="ECO:0007669"/>
    <property type="project" value="UniProtKB-UniRule"/>
</dbReference>
<sequence length="426" mass="47896">MAASKKRPDAFASVPALHDALAAFLHTYSDHPFVLAFSGGMDSCVLLDALTRLAPNHPMRLIHVHHGLQPEADAWAAFAKQTARRYGLPLEVVRVAVQAAGCGLEAAARRARYTAFSKSLQPHERLLTAHHQRDQAETVLLNLARGAGPRGLQGMRPEQIFSAFKKVGDPPLQVLRPLLNVPYSELLRYAQDQDLRWVEDPSNQDVRFLRNAIRQRWLPTLAEDVSHIEERLATAARWQAECADLLEEVAQQDLQALGTTHWRLPLERLASLSSARQKNVLRHWLLNHLEHPPAERHIEGILQAIIAAREDATPVLRWREGQLRRFQNTLYWVTRSPEWHAETPEALRPFRFQGCEPISTHALQPLQEAGLALKPLKKRFQALGVPPWLRPWWPVVVTAAGDKVLLGLDPATPCRVDFIAECGGMG</sequence>
<dbReference type="PANTHER" id="PTHR43033">
    <property type="entry name" value="TRNA(ILE)-LYSIDINE SYNTHASE-RELATED"/>
    <property type="match status" value="1"/>
</dbReference>
<gene>
    <name evidence="8" type="primary">tilS</name>
    <name evidence="12" type="ORF">SAMN05443662_0968</name>
</gene>
<dbReference type="Gene3D" id="1.20.59.20">
    <property type="match status" value="1"/>
</dbReference>
<keyword evidence="5 8" id="KW-0547">Nucleotide-binding</keyword>
<comment type="function">
    <text evidence="8">Ligates lysine onto the cytidine present at position 34 of the AUA codon-specific tRNA(Ile) that contains the anticodon CAU, in an ATP-dependent manner. Cytidine is converted to lysidine, thus changing the amino acid specificity of the tRNA from methionine to isoleucine.</text>
</comment>
<dbReference type="EMBL" id="FSRE01000002">
    <property type="protein sequence ID" value="SIN91576.1"/>
    <property type="molecule type" value="Genomic_DNA"/>
</dbReference>
<dbReference type="Proteomes" id="UP000198461">
    <property type="component" value="Unassembled WGS sequence"/>
</dbReference>
<dbReference type="NCBIfam" id="TIGR02432">
    <property type="entry name" value="lysidine_TilS_N"/>
    <property type="match status" value="1"/>
</dbReference>
<comment type="domain">
    <text evidence="8">The N-terminal region contains the highly conserved SGGXDS motif, predicted to be a P-loop motif involved in ATP binding.</text>
</comment>
<dbReference type="InterPro" id="IPR012796">
    <property type="entry name" value="Lysidine-tRNA-synth_C"/>
</dbReference>
<dbReference type="RefSeq" id="WP_074201248.1">
    <property type="nucleotide sequence ID" value="NZ_FSRE01000002.1"/>
</dbReference>
<feature type="binding site" evidence="8">
    <location>
        <begin position="38"/>
        <end position="43"/>
    </location>
    <ligand>
        <name>ATP</name>
        <dbReference type="ChEBI" id="CHEBI:30616"/>
    </ligand>
</feature>
<proteinExistence type="inferred from homology"/>
<dbReference type="CDD" id="cd01992">
    <property type="entry name" value="TilS_N"/>
    <property type="match status" value="1"/>
</dbReference>
<dbReference type="InterPro" id="IPR014729">
    <property type="entry name" value="Rossmann-like_a/b/a_fold"/>
</dbReference>
<evidence type="ECO:0000259" key="9">
    <source>
        <dbReference type="Pfam" id="PF01171"/>
    </source>
</evidence>
<dbReference type="SUPFAM" id="SSF56037">
    <property type="entry name" value="PheT/TilS domain"/>
    <property type="match status" value="1"/>
</dbReference>
<dbReference type="InterPro" id="IPR011063">
    <property type="entry name" value="TilS/TtcA_N"/>
</dbReference>
<feature type="domain" description="tRNA(Ile)-lysidine synthase substrate-binding" evidence="10">
    <location>
        <begin position="264"/>
        <end position="331"/>
    </location>
</feature>
<accession>A0A1N6F8N2</accession>
<organism evidence="12 13">
    <name type="scientific">Sulfurivirga caldicuralii</name>
    <dbReference type="NCBI Taxonomy" id="364032"/>
    <lineage>
        <taxon>Bacteria</taxon>
        <taxon>Pseudomonadati</taxon>
        <taxon>Pseudomonadota</taxon>
        <taxon>Gammaproteobacteria</taxon>
        <taxon>Thiotrichales</taxon>
        <taxon>Piscirickettsiaceae</taxon>
        <taxon>Sulfurivirga</taxon>
    </lineage>
</organism>
<evidence type="ECO:0000256" key="3">
    <source>
        <dbReference type="ARBA" id="ARBA00022598"/>
    </source>
</evidence>
<evidence type="ECO:0000259" key="10">
    <source>
        <dbReference type="Pfam" id="PF09179"/>
    </source>
</evidence>
<evidence type="ECO:0000256" key="8">
    <source>
        <dbReference type="HAMAP-Rule" id="MF_01161"/>
    </source>
</evidence>
<evidence type="ECO:0000256" key="4">
    <source>
        <dbReference type="ARBA" id="ARBA00022694"/>
    </source>
</evidence>
<keyword evidence="6 8" id="KW-0067">ATP-binding</keyword>
<evidence type="ECO:0000313" key="12">
    <source>
        <dbReference type="EMBL" id="SIN91576.1"/>
    </source>
</evidence>
<evidence type="ECO:0000259" key="11">
    <source>
        <dbReference type="Pfam" id="PF11734"/>
    </source>
</evidence>
<dbReference type="Pfam" id="PF09179">
    <property type="entry name" value="TilS"/>
    <property type="match status" value="1"/>
</dbReference>
<evidence type="ECO:0000313" key="13">
    <source>
        <dbReference type="Proteomes" id="UP000198461"/>
    </source>
</evidence>
<dbReference type="SUPFAM" id="SSF52402">
    <property type="entry name" value="Adenine nucleotide alpha hydrolases-like"/>
    <property type="match status" value="1"/>
</dbReference>
<dbReference type="Pfam" id="PF01171">
    <property type="entry name" value="ATP_bind_3"/>
    <property type="match status" value="1"/>
</dbReference>
<dbReference type="SUPFAM" id="SSF82829">
    <property type="entry name" value="MesJ substrate recognition domain-like"/>
    <property type="match status" value="1"/>
</dbReference>
<dbReference type="InterPro" id="IPR012795">
    <property type="entry name" value="tRNA_Ile_lys_synt_N"/>
</dbReference>
<comment type="catalytic activity">
    <reaction evidence="7 8">
        <text>cytidine(34) in tRNA(Ile2) + L-lysine + ATP = lysidine(34) in tRNA(Ile2) + AMP + diphosphate + H(+)</text>
        <dbReference type="Rhea" id="RHEA:43744"/>
        <dbReference type="Rhea" id="RHEA-COMP:10625"/>
        <dbReference type="Rhea" id="RHEA-COMP:10670"/>
        <dbReference type="ChEBI" id="CHEBI:15378"/>
        <dbReference type="ChEBI" id="CHEBI:30616"/>
        <dbReference type="ChEBI" id="CHEBI:32551"/>
        <dbReference type="ChEBI" id="CHEBI:33019"/>
        <dbReference type="ChEBI" id="CHEBI:82748"/>
        <dbReference type="ChEBI" id="CHEBI:83665"/>
        <dbReference type="ChEBI" id="CHEBI:456215"/>
        <dbReference type="EC" id="6.3.4.19"/>
    </reaction>
</comment>
<keyword evidence="3 8" id="KW-0436">Ligase</keyword>
<reference evidence="12 13" key="1">
    <citation type="submission" date="2016-11" db="EMBL/GenBank/DDBJ databases">
        <authorList>
            <person name="Jaros S."/>
            <person name="Januszkiewicz K."/>
            <person name="Wedrychowicz H."/>
        </authorList>
    </citation>
    <scope>NUCLEOTIDE SEQUENCE [LARGE SCALE GENOMIC DNA]</scope>
    <source>
        <strain evidence="12 13">DSM 17737</strain>
    </source>
</reference>
<dbReference type="GO" id="GO:0005737">
    <property type="term" value="C:cytoplasm"/>
    <property type="evidence" value="ECO:0007669"/>
    <property type="project" value="UniProtKB-SubCell"/>
</dbReference>
<keyword evidence="13" id="KW-1185">Reference proteome</keyword>
<keyword evidence="4 8" id="KW-0819">tRNA processing</keyword>
<evidence type="ECO:0000256" key="6">
    <source>
        <dbReference type="ARBA" id="ARBA00022840"/>
    </source>
</evidence>
<protein>
    <recommendedName>
        <fullName evidence="8">tRNA(Ile)-lysidine synthase</fullName>
        <ecNumber evidence="8">6.3.4.19</ecNumber>
    </recommendedName>
    <alternativeName>
        <fullName evidence="8">tRNA(Ile)-2-lysyl-cytidine synthase</fullName>
    </alternativeName>
    <alternativeName>
        <fullName evidence="8">tRNA(Ile)-lysidine synthetase</fullName>
    </alternativeName>
</protein>
<evidence type="ECO:0000256" key="1">
    <source>
        <dbReference type="ARBA" id="ARBA00004496"/>
    </source>
</evidence>
<evidence type="ECO:0000256" key="5">
    <source>
        <dbReference type="ARBA" id="ARBA00022741"/>
    </source>
</evidence>